<evidence type="ECO:0000313" key="6">
    <source>
        <dbReference type="Proteomes" id="UP001500729"/>
    </source>
</evidence>
<dbReference type="InterPro" id="IPR015815">
    <property type="entry name" value="HIBADH-related"/>
</dbReference>
<dbReference type="Gene3D" id="3.40.50.720">
    <property type="entry name" value="NAD(P)-binding Rossmann-like Domain"/>
    <property type="match status" value="1"/>
</dbReference>
<dbReference type="InterPro" id="IPR036291">
    <property type="entry name" value="NAD(P)-bd_dom_sf"/>
</dbReference>
<dbReference type="PANTHER" id="PTHR43580">
    <property type="entry name" value="OXIDOREDUCTASE GLYR1-RELATED"/>
    <property type="match status" value="1"/>
</dbReference>
<comment type="caution">
    <text evidence="5">The sequence shown here is derived from an EMBL/GenBank/DDBJ whole genome shotgun (WGS) entry which is preliminary data.</text>
</comment>
<dbReference type="PIRSF" id="PIRSF000103">
    <property type="entry name" value="HIBADH"/>
    <property type="match status" value="1"/>
</dbReference>
<evidence type="ECO:0000256" key="1">
    <source>
        <dbReference type="ARBA" id="ARBA00009080"/>
    </source>
</evidence>
<dbReference type="InterPro" id="IPR006115">
    <property type="entry name" value="6PGDH_NADP-bd"/>
</dbReference>
<comment type="similarity">
    <text evidence="1">Belongs to the HIBADH-related family.</text>
</comment>
<gene>
    <name evidence="5" type="ORF">GCM10009533_72120</name>
</gene>
<keyword evidence="2" id="KW-0560">Oxidoreductase</keyword>
<dbReference type="SUPFAM" id="SSF51735">
    <property type="entry name" value="NAD(P)-binding Rossmann-fold domains"/>
    <property type="match status" value="1"/>
</dbReference>
<dbReference type="Gene3D" id="1.10.1040.10">
    <property type="entry name" value="N-(1-d-carboxylethyl)-l-norvaline Dehydrogenase, domain 2"/>
    <property type="match status" value="1"/>
</dbReference>
<feature type="domain" description="NADPH-dependent reductive aminase-like C-terminal" evidence="4">
    <location>
        <begin position="165"/>
        <end position="292"/>
    </location>
</feature>
<dbReference type="Proteomes" id="UP001500729">
    <property type="component" value="Unassembled WGS sequence"/>
</dbReference>
<reference evidence="5 6" key="1">
    <citation type="journal article" date="2019" name="Int. J. Syst. Evol. Microbiol.">
        <title>The Global Catalogue of Microorganisms (GCM) 10K type strain sequencing project: providing services to taxonomists for standard genome sequencing and annotation.</title>
        <authorList>
            <consortium name="The Broad Institute Genomics Platform"/>
            <consortium name="The Broad Institute Genome Sequencing Center for Infectious Disease"/>
            <person name="Wu L."/>
            <person name="Ma J."/>
        </authorList>
    </citation>
    <scope>NUCLEOTIDE SEQUENCE [LARGE SCALE GENOMIC DNA]</scope>
    <source>
        <strain evidence="5 6">JCM 10303</strain>
    </source>
</reference>
<dbReference type="Pfam" id="PF03446">
    <property type="entry name" value="NAD_binding_2"/>
    <property type="match status" value="1"/>
</dbReference>
<dbReference type="EMBL" id="BAAAGS010000131">
    <property type="protein sequence ID" value="GAA0566428.1"/>
    <property type="molecule type" value="Genomic_DNA"/>
</dbReference>
<sequence>MHNGFAAPVTVVGLGPMGYALAEAFLAAGHPTTVWNRSAHKADPLVAEGAVRAATAAEALAASDLAVVCVADYAAMHAALDHCGTALSGKVLVNLCSGTPQEAREALTWATAHGAGYLDGAIMVPVEVIGTPSSVVFYSGAREPFDAHRNTLDALGGVPRYLGGDAGLAVLHNTALLGLMWATVNGFLHAAALVESGGVGVADFAETAVDWFLPSVTGEILRAEAARIDREEFPGDGGTLAMCLTAIEHIVRTSRDAGISDEVPSQLKALGDRAVAAGYGDENYMSLIKVLRVPSAATHR</sequence>
<dbReference type="Pfam" id="PF21761">
    <property type="entry name" value="RedAm-like_C"/>
    <property type="match status" value="1"/>
</dbReference>
<evidence type="ECO:0000313" key="5">
    <source>
        <dbReference type="EMBL" id="GAA0566428.1"/>
    </source>
</evidence>
<dbReference type="RefSeq" id="WP_009951565.1">
    <property type="nucleotide sequence ID" value="NZ_BAAAGS010000131.1"/>
</dbReference>
<evidence type="ECO:0000259" key="4">
    <source>
        <dbReference type="Pfam" id="PF21761"/>
    </source>
</evidence>
<accession>A0ABN1EH27</accession>
<evidence type="ECO:0000256" key="2">
    <source>
        <dbReference type="ARBA" id="ARBA00023002"/>
    </source>
</evidence>
<name>A0ABN1EH27_SACER</name>
<protein>
    <submittedName>
        <fullName evidence="5">NAD(P)-binding domain-containing protein</fullName>
    </submittedName>
</protein>
<dbReference type="InterPro" id="IPR051265">
    <property type="entry name" value="HIBADH-related_NP60_sf"/>
</dbReference>
<keyword evidence="6" id="KW-1185">Reference proteome</keyword>
<evidence type="ECO:0000259" key="3">
    <source>
        <dbReference type="Pfam" id="PF03446"/>
    </source>
</evidence>
<feature type="domain" description="6-phosphogluconate dehydrogenase NADP-binding" evidence="3">
    <location>
        <begin position="9"/>
        <end position="157"/>
    </location>
</feature>
<dbReference type="PANTHER" id="PTHR43580:SF2">
    <property type="entry name" value="CYTOKINE-LIKE NUCLEAR FACTOR N-PAC"/>
    <property type="match status" value="1"/>
</dbReference>
<proteinExistence type="inferred from homology"/>
<dbReference type="InterPro" id="IPR013328">
    <property type="entry name" value="6PGD_dom2"/>
</dbReference>
<dbReference type="InterPro" id="IPR048666">
    <property type="entry name" value="RedAm-like_C"/>
</dbReference>
<organism evidence="5 6">
    <name type="scientific">Saccharopolyspora erythraea</name>
    <name type="common">Streptomyces erythraeus</name>
    <dbReference type="NCBI Taxonomy" id="1836"/>
    <lineage>
        <taxon>Bacteria</taxon>
        <taxon>Bacillati</taxon>
        <taxon>Actinomycetota</taxon>
        <taxon>Actinomycetes</taxon>
        <taxon>Pseudonocardiales</taxon>
        <taxon>Pseudonocardiaceae</taxon>
        <taxon>Saccharopolyspora</taxon>
    </lineage>
</organism>